<feature type="region of interest" description="Disordered" evidence="1">
    <location>
        <begin position="208"/>
        <end position="244"/>
    </location>
</feature>
<feature type="compositionally biased region" description="Polar residues" evidence="1">
    <location>
        <begin position="618"/>
        <end position="672"/>
    </location>
</feature>
<feature type="region of interest" description="Disordered" evidence="1">
    <location>
        <begin position="163"/>
        <end position="192"/>
    </location>
</feature>
<sequence length="1029" mass="111628">MTARADPLADELALGWGEDTIYCEATCDPEDILYEGSDDEKYDSPEERKRRYEAAGQRFLDGKTPLLLTALLKGPFDSKSTGWLNPWRSKHQDGTKRTRTSPGKLARSAKIRRNISIPETVQPNSLECHLPSPESLNPSEVEAHPYLEEDELAKVQQWRDSVEIENERDDQKDQFWVSTPSGSASERKRKAKGSSWLKLLANKRRRTDIMESGSVDTPVPSRSQAPTSFTNALNTSFSSVPDRLPSSAIAAGRYFRATQDDPIVSDDELARNKIVAEQAAADSSSPLSNLQCTPSLAPSPGSVEQPTPTRLPKSRRSSLPQSPAAESSDRGHNDTAAPNPAFETQEDESFCFKMRSKFNQIAEGTPEEEDVLMTRADEETWSGLSADENMHSVVSDLKDDTPVEEQDDVQNPGLATVLDQCAVTSPLSSISSEKFDGFDLAGESTVDARHSASNSSLVMETASSSRHKSTGTAIEAIAKEQPIVHQQDAGSDNMDMDETVGIVSSLTAPGSLTASDTDSTAGSDDEEDEEDEVEDEDEDDKMGSAEALSPSATSNVKTPRSLIVPREAETTPTKSTTAKLGSGNSTPSHVEFLLNASVKKRFIPQASWKNLASLAGSPGQQTPVKTNRSSPGHLSSPASGRGNRSQARSIHSTLKTLGVSQIPKFSQPSNHDASPVQDHPVHEHHSVQEPGQSTSKANTQVSTSQQSPWAAHKLSQYATLSLGQKLVESPKSGANEMGNAETTNSPMKQTPWTGERDELSIEPLVPKSTVQLGDQPTSLELNTPVLTTEAGIRVHDMSVLTTPATASTTEPQFSLKSFASFQSPSSEPRSQRSKRALWRESGSRLPSTQGILASATKNPWETKTSERRVTFAPLPSEAEGHLSAATTPCPSLNKRRLSSPPPDTPVSELPQSEVTELHEHLNNVAQGPIIRRSDRLLPTESQRTAGSPLPDAMAEAFLVADQLRETASLADPVKSDRETDDSQDPMDMAADLFRDSEVFRNWDELSNQFNGDNAGQQSSPKVQGLQSPW</sequence>
<evidence type="ECO:0000313" key="2">
    <source>
        <dbReference type="EMBL" id="KAG5661001.1"/>
    </source>
</evidence>
<feature type="region of interest" description="Disordered" evidence="1">
    <location>
        <begin position="1004"/>
        <end position="1029"/>
    </location>
</feature>
<name>A0A9P7KPL1_9HYPO</name>
<dbReference type="Proteomes" id="UP000782241">
    <property type="component" value="Unassembled WGS sequence"/>
</dbReference>
<feature type="compositionally biased region" description="Polar residues" evidence="1">
    <location>
        <begin position="689"/>
        <end position="708"/>
    </location>
</feature>
<evidence type="ECO:0008006" key="4">
    <source>
        <dbReference type="Google" id="ProtNLM"/>
    </source>
</evidence>
<feature type="compositionally biased region" description="Polar residues" evidence="1">
    <location>
        <begin position="570"/>
        <end position="588"/>
    </location>
</feature>
<feature type="compositionally biased region" description="Polar residues" evidence="1">
    <location>
        <begin position="740"/>
        <end position="752"/>
    </location>
</feature>
<keyword evidence="3" id="KW-1185">Reference proteome</keyword>
<feature type="region of interest" description="Disordered" evidence="1">
    <location>
        <begin position="613"/>
        <end position="708"/>
    </location>
</feature>
<feature type="region of interest" description="Disordered" evidence="1">
    <location>
        <begin position="818"/>
        <end position="911"/>
    </location>
</feature>
<dbReference type="EMBL" id="JAGPUO010000008">
    <property type="protein sequence ID" value="KAG5661001.1"/>
    <property type="molecule type" value="Genomic_DNA"/>
</dbReference>
<proteinExistence type="predicted"/>
<feature type="compositionally biased region" description="Polar residues" evidence="1">
    <location>
        <begin position="451"/>
        <end position="464"/>
    </location>
</feature>
<accession>A0A9P7KPL1</accession>
<dbReference type="AlphaFoldDB" id="A0A9P7KPL1"/>
<feature type="compositionally biased region" description="Polar residues" evidence="1">
    <location>
        <begin position="281"/>
        <end position="308"/>
    </location>
</feature>
<feature type="region of interest" description="Disordered" evidence="1">
    <location>
        <begin position="968"/>
        <end position="990"/>
    </location>
</feature>
<comment type="caution">
    <text evidence="2">The sequence shown here is derived from an EMBL/GenBank/DDBJ whole genome shotgun (WGS) entry which is preliminary data.</text>
</comment>
<feature type="region of interest" description="Disordered" evidence="1">
    <location>
        <begin position="277"/>
        <end position="348"/>
    </location>
</feature>
<feature type="compositionally biased region" description="Acidic residues" evidence="1">
    <location>
        <begin position="523"/>
        <end position="540"/>
    </location>
</feature>
<evidence type="ECO:0000256" key="1">
    <source>
        <dbReference type="SAM" id="MobiDB-lite"/>
    </source>
</evidence>
<feature type="region of interest" description="Disordered" evidence="1">
    <location>
        <begin position="449"/>
        <end position="588"/>
    </location>
</feature>
<gene>
    <name evidence="2" type="ORF">KAF25_002644</name>
</gene>
<feature type="compositionally biased region" description="Polar residues" evidence="1">
    <location>
        <begin position="220"/>
        <end position="239"/>
    </location>
</feature>
<feature type="compositionally biased region" description="Polar residues" evidence="1">
    <location>
        <begin position="502"/>
        <end position="522"/>
    </location>
</feature>
<feature type="region of interest" description="Disordered" evidence="1">
    <location>
        <begin position="82"/>
        <end position="108"/>
    </location>
</feature>
<reference evidence="2" key="1">
    <citation type="submission" date="2021-04" db="EMBL/GenBank/DDBJ databases">
        <title>Draft genome of Fusarium avenaceum strain F156N33, isolated from an atmospheric sample in Virginia.</title>
        <authorList>
            <person name="Yang S."/>
            <person name="Vinatzer B.A."/>
            <person name="Coleman J."/>
        </authorList>
    </citation>
    <scope>NUCLEOTIDE SEQUENCE</scope>
    <source>
        <strain evidence="2">F156N33</strain>
    </source>
</reference>
<protein>
    <recommendedName>
        <fullName evidence="4">Protamine P1</fullName>
    </recommendedName>
</protein>
<organism evidence="2 3">
    <name type="scientific">Fusarium avenaceum</name>
    <dbReference type="NCBI Taxonomy" id="40199"/>
    <lineage>
        <taxon>Eukaryota</taxon>
        <taxon>Fungi</taxon>
        <taxon>Dikarya</taxon>
        <taxon>Ascomycota</taxon>
        <taxon>Pezizomycotina</taxon>
        <taxon>Sordariomycetes</taxon>
        <taxon>Hypocreomycetidae</taxon>
        <taxon>Hypocreales</taxon>
        <taxon>Nectriaceae</taxon>
        <taxon>Fusarium</taxon>
        <taxon>Fusarium tricinctum species complex</taxon>
    </lineage>
</organism>
<feature type="region of interest" description="Disordered" evidence="1">
    <location>
        <begin position="729"/>
        <end position="755"/>
    </location>
</feature>
<feature type="compositionally biased region" description="Polar residues" evidence="1">
    <location>
        <begin position="844"/>
        <end position="862"/>
    </location>
</feature>
<evidence type="ECO:0000313" key="3">
    <source>
        <dbReference type="Proteomes" id="UP000782241"/>
    </source>
</evidence>